<dbReference type="InterPro" id="IPR044861">
    <property type="entry name" value="IPNS-like_FE2OG_OXY"/>
</dbReference>
<evidence type="ECO:0000256" key="1">
    <source>
        <dbReference type="ARBA" id="ARBA00004767"/>
    </source>
</evidence>
<comment type="similarity">
    <text evidence="10">Belongs to the iron/ascorbate-dependent oxidoreductase family.</text>
</comment>
<dbReference type="InterPro" id="IPR050231">
    <property type="entry name" value="Iron_ascorbate_oxido_reductase"/>
</dbReference>
<dbReference type="Proteomes" id="UP000019141">
    <property type="component" value="Unassembled WGS sequence"/>
</dbReference>
<comment type="caution">
    <text evidence="12">The sequence shown here is derived from an EMBL/GenBank/DDBJ whole genome shotgun (WGS) entry which is preliminary data.</text>
</comment>
<comment type="catalytic activity">
    <reaction evidence="9">
        <text>L-arginine + 2-oxoglutarate + O2 = guanidine + L-glutamate 5-semialdehyde + succinate + CO2</text>
        <dbReference type="Rhea" id="RHEA:31535"/>
        <dbReference type="ChEBI" id="CHEBI:15379"/>
        <dbReference type="ChEBI" id="CHEBI:16526"/>
        <dbReference type="ChEBI" id="CHEBI:16810"/>
        <dbReference type="ChEBI" id="CHEBI:30031"/>
        <dbReference type="ChEBI" id="CHEBI:30087"/>
        <dbReference type="ChEBI" id="CHEBI:32682"/>
        <dbReference type="ChEBI" id="CHEBI:58066"/>
        <dbReference type="EC" id="1.14.20.7"/>
    </reaction>
</comment>
<dbReference type="GO" id="GO:0046872">
    <property type="term" value="F:metal ion binding"/>
    <property type="evidence" value="ECO:0007669"/>
    <property type="project" value="UniProtKB-KW"/>
</dbReference>
<evidence type="ECO:0000256" key="3">
    <source>
        <dbReference type="ARBA" id="ARBA00012531"/>
    </source>
</evidence>
<dbReference type="Pfam" id="PF03171">
    <property type="entry name" value="2OG-FeII_Oxy"/>
    <property type="match status" value="1"/>
</dbReference>
<dbReference type="PROSITE" id="PS51471">
    <property type="entry name" value="FE2OG_OXY"/>
    <property type="match status" value="1"/>
</dbReference>
<evidence type="ECO:0000256" key="8">
    <source>
        <dbReference type="ARBA" id="ARBA00047725"/>
    </source>
</evidence>
<name>W4LJJ1_ENTF1</name>
<dbReference type="InterPro" id="IPR026992">
    <property type="entry name" value="DIOX_N"/>
</dbReference>
<organism evidence="12 13">
    <name type="scientific">Entotheonella factor</name>
    <dbReference type="NCBI Taxonomy" id="1429438"/>
    <lineage>
        <taxon>Bacteria</taxon>
        <taxon>Pseudomonadati</taxon>
        <taxon>Nitrospinota/Tectimicrobiota group</taxon>
        <taxon>Candidatus Tectimicrobiota</taxon>
        <taxon>Candidatus Entotheonellia</taxon>
        <taxon>Candidatus Entotheonellales</taxon>
        <taxon>Candidatus Entotheonellaceae</taxon>
        <taxon>Candidatus Entotheonella</taxon>
    </lineage>
</organism>
<dbReference type="EMBL" id="AZHW01000610">
    <property type="protein sequence ID" value="ETW97855.1"/>
    <property type="molecule type" value="Genomic_DNA"/>
</dbReference>
<sequence>MTLMTIPIVDISPYWSNSEAGKQTVAHQIDEACREIGFLIIRGHNIPQALTESVDEVSRAFFDLPLPEKMQVVRPAPDVTRGYIPIEGESVARSRGTCSPGDLNESFMVGPVDAGTSPYYTDPSAGKHFAPNLWPAQPKELREVYTAYFRAMSELAEVLMSLFALALGQPETFFADKIDKHISRLRVRNYPAPAEPPQPGQLRAGAHCDYGSLTILKIEDKPGGLQACNQAGQWLDVPVVPDCFVVNLGELMARWTNDHWVSTLHRVVNPPRELASESRRQSLVFFHNPNYDAVIECIPSCQDPDHPPRYPVTTSGEHLRSQFVRTQTS</sequence>
<evidence type="ECO:0000256" key="5">
    <source>
        <dbReference type="ARBA" id="ARBA00022666"/>
    </source>
</evidence>
<dbReference type="GO" id="GO:0102276">
    <property type="term" value="F:2-oxoglutarate oxygenase/decarboxylase (ethylene-forming) activity"/>
    <property type="evidence" value="ECO:0007669"/>
    <property type="project" value="UniProtKB-EC"/>
</dbReference>
<evidence type="ECO:0000259" key="11">
    <source>
        <dbReference type="PROSITE" id="PS51471"/>
    </source>
</evidence>
<dbReference type="EC" id="1.14.20.7" evidence="2"/>
<dbReference type="Pfam" id="PF14226">
    <property type="entry name" value="DIOX_N"/>
    <property type="match status" value="1"/>
</dbReference>
<evidence type="ECO:0000256" key="9">
    <source>
        <dbReference type="ARBA" id="ARBA00049359"/>
    </source>
</evidence>
<comment type="catalytic activity">
    <reaction evidence="8">
        <text>2-oxoglutarate + O2 + 2 H(+) = ethene + 3 CO2 + H2O</text>
        <dbReference type="Rhea" id="RHEA:31523"/>
        <dbReference type="ChEBI" id="CHEBI:15377"/>
        <dbReference type="ChEBI" id="CHEBI:15378"/>
        <dbReference type="ChEBI" id="CHEBI:15379"/>
        <dbReference type="ChEBI" id="CHEBI:16526"/>
        <dbReference type="ChEBI" id="CHEBI:16810"/>
        <dbReference type="ChEBI" id="CHEBI:18153"/>
        <dbReference type="EC" id="1.13.12.19"/>
    </reaction>
</comment>
<accession>W4LJJ1</accession>
<feature type="domain" description="Fe2OG dioxygenase" evidence="11">
    <location>
        <begin position="181"/>
        <end position="289"/>
    </location>
</feature>
<evidence type="ECO:0000256" key="6">
    <source>
        <dbReference type="ARBA" id="ARBA00031011"/>
    </source>
</evidence>
<evidence type="ECO:0000256" key="4">
    <source>
        <dbReference type="ARBA" id="ARBA00019045"/>
    </source>
</evidence>
<keyword evidence="10" id="KW-0408">Iron</keyword>
<dbReference type="HOGENOM" id="CLU_010119_6_3_7"/>
<dbReference type="InterPro" id="IPR027443">
    <property type="entry name" value="IPNS-like_sf"/>
</dbReference>
<dbReference type="PANTHER" id="PTHR47990">
    <property type="entry name" value="2-OXOGLUTARATE (2OG) AND FE(II)-DEPENDENT OXYGENASE SUPERFAMILY PROTEIN-RELATED"/>
    <property type="match status" value="1"/>
</dbReference>
<gene>
    <name evidence="12" type="ORF">ETSY1_21095</name>
</gene>
<dbReference type="EC" id="1.13.12.19" evidence="3"/>
<dbReference type="AlphaFoldDB" id="W4LJJ1"/>
<reference evidence="12 13" key="1">
    <citation type="journal article" date="2014" name="Nature">
        <title>An environmental bacterial taxon with a large and distinct metabolic repertoire.</title>
        <authorList>
            <person name="Wilson M.C."/>
            <person name="Mori T."/>
            <person name="Ruckert C."/>
            <person name="Uria A.R."/>
            <person name="Helf M.J."/>
            <person name="Takada K."/>
            <person name="Gernert C."/>
            <person name="Steffens U.A."/>
            <person name="Heycke N."/>
            <person name="Schmitt S."/>
            <person name="Rinke C."/>
            <person name="Helfrich E.J."/>
            <person name="Brachmann A.O."/>
            <person name="Gurgui C."/>
            <person name="Wakimoto T."/>
            <person name="Kracht M."/>
            <person name="Crusemann M."/>
            <person name="Hentschel U."/>
            <person name="Abe I."/>
            <person name="Matsunaga S."/>
            <person name="Kalinowski J."/>
            <person name="Takeyama H."/>
            <person name="Piel J."/>
        </authorList>
    </citation>
    <scope>NUCLEOTIDE SEQUENCE [LARGE SCALE GENOMIC DNA]</scope>
    <source>
        <strain evidence="13">TSY1</strain>
    </source>
</reference>
<evidence type="ECO:0000256" key="10">
    <source>
        <dbReference type="RuleBase" id="RU003682"/>
    </source>
</evidence>
<dbReference type="Gene3D" id="2.60.120.330">
    <property type="entry name" value="B-lactam Antibiotic, Isopenicillin N Synthase, Chain"/>
    <property type="match status" value="1"/>
</dbReference>
<evidence type="ECO:0000313" key="13">
    <source>
        <dbReference type="Proteomes" id="UP000019141"/>
    </source>
</evidence>
<evidence type="ECO:0000313" key="12">
    <source>
        <dbReference type="EMBL" id="ETW97855.1"/>
    </source>
</evidence>
<keyword evidence="10" id="KW-0560">Oxidoreductase</keyword>
<keyword evidence="10" id="KW-0479">Metal-binding</keyword>
<comment type="pathway">
    <text evidence="1">Alkene biosynthesis; ethylene biosynthesis via 2-oxoglutarate.</text>
</comment>
<dbReference type="GO" id="GO:0009693">
    <property type="term" value="P:ethylene biosynthetic process"/>
    <property type="evidence" value="ECO:0007669"/>
    <property type="project" value="UniProtKB-KW"/>
</dbReference>
<proteinExistence type="inferred from homology"/>
<dbReference type="InterPro" id="IPR005123">
    <property type="entry name" value="Oxoglu/Fe-dep_dioxygenase_dom"/>
</dbReference>
<evidence type="ECO:0000256" key="7">
    <source>
        <dbReference type="ARBA" id="ARBA00031282"/>
    </source>
</evidence>
<dbReference type="PRINTS" id="PR00682">
    <property type="entry name" value="IPNSYNTHASE"/>
</dbReference>
<protein>
    <recommendedName>
        <fullName evidence="4">2-oxoglutarate-dependent ethylene/succinate-forming enzyme</fullName>
        <ecNumber evidence="3">1.13.12.19</ecNumber>
        <ecNumber evidence="2">1.14.20.7</ecNumber>
    </recommendedName>
    <alternativeName>
        <fullName evidence="6">2-oxoglutarate dioxygenase (ethylene-forming)</fullName>
    </alternativeName>
    <alternativeName>
        <fullName evidence="7">2-oxoglutarate/L-arginine monooxygenase/decarboxylase (succinate-forming)</fullName>
    </alternativeName>
</protein>
<dbReference type="SUPFAM" id="SSF51197">
    <property type="entry name" value="Clavaminate synthase-like"/>
    <property type="match status" value="1"/>
</dbReference>
<keyword evidence="13" id="KW-1185">Reference proteome</keyword>
<evidence type="ECO:0000256" key="2">
    <source>
        <dbReference type="ARBA" id="ARBA00012293"/>
    </source>
</evidence>
<keyword evidence="5" id="KW-0266">Ethylene biosynthesis</keyword>
<dbReference type="PATRIC" id="fig|1429438.4.peg.4087"/>